<reference evidence="3 4" key="1">
    <citation type="submission" date="2018-06" db="EMBL/GenBank/DDBJ databases">
        <authorList>
            <consortium name="Pathogen Informatics"/>
            <person name="Doyle S."/>
        </authorList>
    </citation>
    <scope>NUCLEOTIDE SEQUENCE [LARGE SCALE GENOMIC DNA]</scope>
    <source>
        <strain evidence="3 4">NCTC12961</strain>
    </source>
</reference>
<dbReference type="GO" id="GO:1905502">
    <property type="term" value="F:acetyl-CoA binding"/>
    <property type="evidence" value="ECO:0007669"/>
    <property type="project" value="TreeGrafter"/>
</dbReference>
<dbReference type="EMBL" id="CP065673">
    <property type="protein sequence ID" value="QPS21833.1"/>
    <property type="molecule type" value="Genomic_DNA"/>
</dbReference>
<protein>
    <submittedName>
        <fullName evidence="2">GNAT family N-acetyltransferase</fullName>
    </submittedName>
    <submittedName>
        <fullName evidence="3">Predicted acetyltransferase involved in intracellular survival and related acetyltransferases</fullName>
    </submittedName>
</protein>
<gene>
    <name evidence="2" type="ORF">I6G64_05285</name>
    <name evidence="3" type="ORF">NCTC12961_01743</name>
</gene>
<keyword evidence="5" id="KW-1185">Reference proteome</keyword>
<dbReference type="PROSITE" id="PS51186">
    <property type="entry name" value="GNAT"/>
    <property type="match status" value="1"/>
</dbReference>
<sequence length="153" mass="17970">MRIERLSAHRQRIGELATLLHQEWRDFSPWSSHEKISQRFEQRCEPQHSGMTLLALSPQQHILGTASLVIYDLADKPERKFWLGEVFTHPQYRGLGIARRLIDQCITHCKQKNIAELYLYTPDQQPLYQKLGWQAVEQRQVSGEEVTVMCRTL</sequence>
<dbReference type="Proteomes" id="UP000248897">
    <property type="component" value="Chromosome 1"/>
</dbReference>
<evidence type="ECO:0000313" key="4">
    <source>
        <dbReference type="Proteomes" id="UP000248897"/>
    </source>
</evidence>
<evidence type="ECO:0000313" key="3">
    <source>
        <dbReference type="EMBL" id="SQI34799.1"/>
    </source>
</evidence>
<dbReference type="InterPro" id="IPR000182">
    <property type="entry name" value="GNAT_dom"/>
</dbReference>
<dbReference type="Pfam" id="PF00583">
    <property type="entry name" value="Acetyltransf_1"/>
    <property type="match status" value="1"/>
</dbReference>
<dbReference type="AlphaFoldDB" id="A0A2X4U844"/>
<dbReference type="RefSeq" id="WP_063201709.1">
    <property type="nucleotide sequence ID" value="NZ_CAMITG010000003.1"/>
</dbReference>
<dbReference type="Gene3D" id="3.40.630.30">
    <property type="match status" value="1"/>
</dbReference>
<accession>A0A2X4U844</accession>
<dbReference type="Proteomes" id="UP000594967">
    <property type="component" value="Chromosome"/>
</dbReference>
<feature type="domain" description="N-acetyltransferase" evidence="1">
    <location>
        <begin position="1"/>
        <end position="153"/>
    </location>
</feature>
<proteinExistence type="predicted"/>
<reference evidence="2 5" key="2">
    <citation type="submission" date="2020-12" db="EMBL/GenBank/DDBJ databases">
        <title>FDA dAtabase for Regulatory Grade micrObial Sequences (FDA-ARGOS): Supporting development and validation of Infectious Disease Dx tests.</title>
        <authorList>
            <person name="Sproer C."/>
            <person name="Gronow S."/>
            <person name="Severitt S."/>
            <person name="Schroder I."/>
            <person name="Tallon L."/>
            <person name="Sadzewicz L."/>
            <person name="Zhao X."/>
            <person name="Boylan J."/>
            <person name="Ott S."/>
            <person name="Bowen H."/>
            <person name="Vavikolanu K."/>
            <person name="Mehta A."/>
            <person name="Aluvathingal J."/>
            <person name="Nadendla S."/>
            <person name="Lowell S."/>
            <person name="Myers T."/>
            <person name="Yan Y."/>
            <person name="Sichtig H."/>
        </authorList>
    </citation>
    <scope>NUCLEOTIDE SEQUENCE [LARGE SCALE GENOMIC DNA]</scope>
    <source>
        <strain evidence="2 5">FDAARGOS_907</strain>
    </source>
</reference>
<dbReference type="InterPro" id="IPR016181">
    <property type="entry name" value="Acyl_CoA_acyltransferase"/>
</dbReference>
<name>A0A2X4U844_SERPL</name>
<dbReference type="InterPro" id="IPR039840">
    <property type="entry name" value="NAA80"/>
</dbReference>
<organism evidence="3 4">
    <name type="scientific">Serratia plymuthica</name>
    <dbReference type="NCBI Taxonomy" id="82996"/>
    <lineage>
        <taxon>Bacteria</taxon>
        <taxon>Pseudomonadati</taxon>
        <taxon>Pseudomonadota</taxon>
        <taxon>Gammaproteobacteria</taxon>
        <taxon>Enterobacterales</taxon>
        <taxon>Yersiniaceae</taxon>
        <taxon>Serratia</taxon>
    </lineage>
</organism>
<evidence type="ECO:0000313" key="5">
    <source>
        <dbReference type="Proteomes" id="UP000594967"/>
    </source>
</evidence>
<dbReference type="GO" id="GO:0005737">
    <property type="term" value="C:cytoplasm"/>
    <property type="evidence" value="ECO:0007669"/>
    <property type="project" value="TreeGrafter"/>
</dbReference>
<evidence type="ECO:0000259" key="1">
    <source>
        <dbReference type="PROSITE" id="PS51186"/>
    </source>
</evidence>
<keyword evidence="3" id="KW-0808">Transferase</keyword>
<dbReference type="CDD" id="cd04301">
    <property type="entry name" value="NAT_SF"/>
    <property type="match status" value="1"/>
</dbReference>
<dbReference type="SUPFAM" id="SSF55729">
    <property type="entry name" value="Acyl-CoA N-acyltransferases (Nat)"/>
    <property type="match status" value="1"/>
</dbReference>
<dbReference type="PANTHER" id="PTHR13538:SF4">
    <property type="entry name" value="N-ALPHA-ACETYLTRANSFERASE 80"/>
    <property type="match status" value="1"/>
</dbReference>
<dbReference type="GO" id="GO:0008080">
    <property type="term" value="F:N-acetyltransferase activity"/>
    <property type="evidence" value="ECO:0007669"/>
    <property type="project" value="InterPro"/>
</dbReference>
<dbReference type="EMBL" id="LS483469">
    <property type="protein sequence ID" value="SQI34799.1"/>
    <property type="molecule type" value="Genomic_DNA"/>
</dbReference>
<dbReference type="PANTHER" id="PTHR13538">
    <property type="entry name" value="N-ACETYLTRANSFERASE 6"/>
    <property type="match status" value="1"/>
</dbReference>
<evidence type="ECO:0000313" key="2">
    <source>
        <dbReference type="EMBL" id="QPS21833.1"/>
    </source>
</evidence>
<dbReference type="STRING" id="82996.ADP72_03910"/>